<keyword evidence="1" id="KW-0282">Flagellum</keyword>
<comment type="caution">
    <text evidence="1">The sequence shown here is derived from an EMBL/GenBank/DDBJ whole genome shotgun (WGS) entry which is preliminary data.</text>
</comment>
<reference evidence="2" key="1">
    <citation type="submission" date="2018-11" db="EMBL/GenBank/DDBJ databases">
        <title>Genome sequencing of a novel mesophilic and cellulolytic organism within the genus Hungateiclostridium.</title>
        <authorList>
            <person name="Rettenmaier R."/>
            <person name="Liebl W."/>
            <person name="Zverlov V."/>
        </authorList>
    </citation>
    <scope>NUCLEOTIDE SEQUENCE [LARGE SCALE GENOMIC DNA]</scope>
    <source>
        <strain evidence="2">N2K1</strain>
    </source>
</reference>
<gene>
    <name evidence="1" type="ORF">EFD62_12465</name>
</gene>
<keyword evidence="1" id="KW-0969">Cilium</keyword>
<dbReference type="Gene3D" id="3.40.1690.10">
    <property type="entry name" value="secretion proteins EscU"/>
    <property type="match status" value="1"/>
</dbReference>
<dbReference type="GO" id="GO:0005886">
    <property type="term" value="C:plasma membrane"/>
    <property type="evidence" value="ECO:0007669"/>
    <property type="project" value="TreeGrafter"/>
</dbReference>
<dbReference type="InterPro" id="IPR006135">
    <property type="entry name" value="T3SS_substrate_exporter"/>
</dbReference>
<organism evidence="1 2">
    <name type="scientific">Acetivibrio mesophilus</name>
    <dbReference type="NCBI Taxonomy" id="2487273"/>
    <lineage>
        <taxon>Bacteria</taxon>
        <taxon>Bacillati</taxon>
        <taxon>Bacillota</taxon>
        <taxon>Clostridia</taxon>
        <taxon>Eubacteriales</taxon>
        <taxon>Oscillospiraceae</taxon>
        <taxon>Acetivibrio</taxon>
    </lineage>
</organism>
<keyword evidence="1" id="KW-0966">Cell projection</keyword>
<dbReference type="Pfam" id="PF01312">
    <property type="entry name" value="Bac_export_2"/>
    <property type="match status" value="1"/>
</dbReference>
<accession>A0A4Q0I3X1</accession>
<dbReference type="InterPro" id="IPR029025">
    <property type="entry name" value="T3SS_substrate_exporter_C"/>
</dbReference>
<dbReference type="PANTHER" id="PTHR30531">
    <property type="entry name" value="FLAGELLAR BIOSYNTHETIC PROTEIN FLHB"/>
    <property type="match status" value="1"/>
</dbReference>
<keyword evidence="2" id="KW-1185">Reference proteome</keyword>
<name>A0A4Q0I3X1_9FIRM</name>
<evidence type="ECO:0000313" key="2">
    <source>
        <dbReference type="Proteomes" id="UP000289166"/>
    </source>
</evidence>
<evidence type="ECO:0000313" key="1">
    <source>
        <dbReference type="EMBL" id="RXE58467.1"/>
    </source>
</evidence>
<dbReference type="Proteomes" id="UP000289166">
    <property type="component" value="Unassembled WGS sequence"/>
</dbReference>
<proteinExistence type="predicted"/>
<dbReference type="AlphaFoldDB" id="A0A4Q0I3X1"/>
<dbReference type="EMBL" id="RLII01000018">
    <property type="protein sequence ID" value="RXE58467.1"/>
    <property type="molecule type" value="Genomic_DNA"/>
</dbReference>
<sequence>MPGKKKIKQVAALKYSPDDNNAPEIIGLGKGEIAEKILEKAKENNIPIYENEELASTLNALNIGDEIPPELYDIVAQILVFIGSIDKSYGKKKR</sequence>
<dbReference type="PANTHER" id="PTHR30531:SF12">
    <property type="entry name" value="FLAGELLAR BIOSYNTHETIC PROTEIN FLHB"/>
    <property type="match status" value="1"/>
</dbReference>
<dbReference type="GO" id="GO:0009306">
    <property type="term" value="P:protein secretion"/>
    <property type="evidence" value="ECO:0007669"/>
    <property type="project" value="InterPro"/>
</dbReference>
<protein>
    <submittedName>
        <fullName evidence="1">Flagellar biogenesis protein</fullName>
    </submittedName>
</protein>
<dbReference type="SUPFAM" id="SSF160544">
    <property type="entry name" value="EscU C-terminal domain-like"/>
    <property type="match status" value="1"/>
</dbReference>
<dbReference type="RefSeq" id="WP_069193717.1">
    <property type="nucleotide sequence ID" value="NZ_RLII01000018.1"/>
</dbReference>
<dbReference type="OrthoDB" id="9810419at2"/>